<evidence type="ECO:0000313" key="3">
    <source>
        <dbReference type="Proteomes" id="UP000242418"/>
    </source>
</evidence>
<proteinExistence type="predicted"/>
<gene>
    <name evidence="2" type="ORF">SAMN05216370_3544</name>
</gene>
<keyword evidence="1" id="KW-0472">Membrane</keyword>
<protein>
    <submittedName>
        <fullName evidence="2">Uncharacterized protein</fullName>
    </submittedName>
</protein>
<keyword evidence="3" id="KW-1185">Reference proteome</keyword>
<keyword evidence="1" id="KW-0812">Transmembrane</keyword>
<feature type="transmembrane region" description="Helical" evidence="1">
    <location>
        <begin position="20"/>
        <end position="42"/>
    </location>
</feature>
<dbReference type="AlphaFoldDB" id="A0AB37ZAS9"/>
<accession>A0AB37ZAS9</accession>
<dbReference type="EMBL" id="FMTL01000003">
    <property type="protein sequence ID" value="SCW78709.1"/>
    <property type="molecule type" value="Genomic_DNA"/>
</dbReference>
<name>A0AB37ZAS9_9PSED</name>
<comment type="caution">
    <text evidence="2">The sequence shown here is derived from an EMBL/GenBank/DDBJ whole genome shotgun (WGS) entry which is preliminary data.</text>
</comment>
<reference evidence="2 3" key="1">
    <citation type="submission" date="2016-10" db="EMBL/GenBank/DDBJ databases">
        <authorList>
            <person name="Varghese N."/>
            <person name="Submissions S."/>
        </authorList>
    </citation>
    <scope>NUCLEOTIDE SEQUENCE [LARGE SCALE GENOMIC DNA]</scope>
    <source>
        <strain evidence="2 3">DSM 17833</strain>
    </source>
</reference>
<dbReference type="RefSeq" id="WP_090254942.1">
    <property type="nucleotide sequence ID" value="NZ_FMTL01000003.1"/>
</dbReference>
<dbReference type="Proteomes" id="UP000242418">
    <property type="component" value="Unassembled WGS sequence"/>
</dbReference>
<evidence type="ECO:0000256" key="1">
    <source>
        <dbReference type="SAM" id="Phobius"/>
    </source>
</evidence>
<keyword evidence="1" id="KW-1133">Transmembrane helix</keyword>
<evidence type="ECO:0000313" key="2">
    <source>
        <dbReference type="EMBL" id="SCW78709.1"/>
    </source>
</evidence>
<organism evidence="2 3">
    <name type="scientific">Pseudomonas peli</name>
    <dbReference type="NCBI Taxonomy" id="592361"/>
    <lineage>
        <taxon>Bacteria</taxon>
        <taxon>Pseudomonadati</taxon>
        <taxon>Pseudomonadota</taxon>
        <taxon>Gammaproteobacteria</taxon>
        <taxon>Pseudomonadales</taxon>
        <taxon>Pseudomonadaceae</taxon>
        <taxon>Pseudomonas</taxon>
    </lineage>
</organism>
<sequence>MPIIELFTNASTWTNENQGVLTVALFIVTVIFGWFSGIFSALRRKPKFKIETIPGPTFSCTYLTGNKHNGYDEHQTAIAIYLYISNVGAAPSSIHKIRIAYHWNLTPWSFIWLKNTIGWFWIEHQAVAITDFQARIGDSIKVYPFLTQKNYLSPAKPETFLEVGKSKNGVVYFEQPESWGGCFPKSDKQHVKVKIEITDVFGRRHKATVKIPAVSLEEARKYNPEFGDTLFNIQSTEPSSNEV</sequence>